<dbReference type="Proteomes" id="UP000199310">
    <property type="component" value="Unassembled WGS sequence"/>
</dbReference>
<evidence type="ECO:0000313" key="3">
    <source>
        <dbReference type="EMBL" id="SEW37447.1"/>
    </source>
</evidence>
<gene>
    <name evidence="3" type="ORF">SAMN04488122_2508</name>
</gene>
<reference evidence="4" key="1">
    <citation type="submission" date="2016-10" db="EMBL/GenBank/DDBJ databases">
        <authorList>
            <person name="Varghese N."/>
            <person name="Submissions S."/>
        </authorList>
    </citation>
    <scope>NUCLEOTIDE SEQUENCE [LARGE SCALE GENOMIC DNA]</scope>
    <source>
        <strain evidence="4">DSM 3695</strain>
    </source>
</reference>
<dbReference type="AlphaFoldDB" id="A0A1I0R9L6"/>
<dbReference type="InterPro" id="IPR009045">
    <property type="entry name" value="Zn_M74/Hedgehog-like"/>
</dbReference>
<keyword evidence="4" id="KW-1185">Reference proteome</keyword>
<feature type="region of interest" description="Disordered" evidence="1">
    <location>
        <begin position="649"/>
        <end position="670"/>
    </location>
</feature>
<dbReference type="OrthoDB" id="9799970at2"/>
<evidence type="ECO:0000259" key="2">
    <source>
        <dbReference type="Pfam" id="PF02557"/>
    </source>
</evidence>
<dbReference type="Pfam" id="PF02557">
    <property type="entry name" value="VanY"/>
    <property type="match status" value="1"/>
</dbReference>
<dbReference type="STRING" id="29529.SAMN04488122_2508"/>
<evidence type="ECO:0000256" key="1">
    <source>
        <dbReference type="SAM" id="MobiDB-lite"/>
    </source>
</evidence>
<feature type="region of interest" description="Disordered" evidence="1">
    <location>
        <begin position="885"/>
        <end position="912"/>
    </location>
</feature>
<organism evidence="3 4">
    <name type="scientific">Chitinophaga arvensicola</name>
    <dbReference type="NCBI Taxonomy" id="29529"/>
    <lineage>
        <taxon>Bacteria</taxon>
        <taxon>Pseudomonadati</taxon>
        <taxon>Bacteroidota</taxon>
        <taxon>Chitinophagia</taxon>
        <taxon>Chitinophagales</taxon>
        <taxon>Chitinophagaceae</taxon>
        <taxon>Chitinophaga</taxon>
    </lineage>
</organism>
<dbReference type="GO" id="GO:0004180">
    <property type="term" value="F:carboxypeptidase activity"/>
    <property type="evidence" value="ECO:0007669"/>
    <property type="project" value="UniProtKB-KW"/>
</dbReference>
<dbReference type="Gene3D" id="3.30.1380.10">
    <property type="match status" value="1"/>
</dbReference>
<accession>A0A1I0R9L6</accession>
<keyword evidence="3" id="KW-0121">Carboxypeptidase</keyword>
<keyword evidence="3" id="KW-0378">Hydrolase</keyword>
<evidence type="ECO:0000313" key="4">
    <source>
        <dbReference type="Proteomes" id="UP000199310"/>
    </source>
</evidence>
<dbReference type="InterPro" id="IPR003709">
    <property type="entry name" value="VanY-like_core_dom"/>
</dbReference>
<name>A0A1I0R9L6_9BACT</name>
<proteinExistence type="predicted"/>
<dbReference type="SUPFAM" id="SSF55166">
    <property type="entry name" value="Hedgehog/DD-peptidase"/>
    <property type="match status" value="1"/>
</dbReference>
<keyword evidence="3" id="KW-0645">Protease</keyword>
<dbReference type="EMBL" id="FOJG01000001">
    <property type="protein sequence ID" value="SEW37447.1"/>
    <property type="molecule type" value="Genomic_DNA"/>
</dbReference>
<dbReference type="RefSeq" id="WP_089895119.1">
    <property type="nucleotide sequence ID" value="NZ_FOJG01000001.1"/>
</dbReference>
<protein>
    <submittedName>
        <fullName evidence="3">D-alanyl-D-alanine carboxypeptidase</fullName>
    </submittedName>
</protein>
<dbReference type="GO" id="GO:0006508">
    <property type="term" value="P:proteolysis"/>
    <property type="evidence" value="ECO:0007669"/>
    <property type="project" value="InterPro"/>
</dbReference>
<feature type="domain" description="D-alanyl-D-alanine carboxypeptidase-like core" evidence="2">
    <location>
        <begin position="931"/>
        <end position="1024"/>
    </location>
</feature>
<sequence>MENQIYTVTHTNPTLKTVGEYVKDPNSPAFQYSKNLSAFLAVKNKDKVSNRDAIFSMYPEDRKSREYKDNAEADYPLMLGTKLAIEAEKMERSALLTEGIEVVSNDITAFKAYRLAELEADARYQPVDKMTLLKGQELNGITSNRYPGLTVWLWSKALSHPKDRAHRGQMFNLTPFVTKITTTVTQSSGGNFQLSLAPVVCSMLNDRWTLTEDDIHFYEQEPAVNGKQFYASSNLYSLNGTGKDETPFARRNGFLFNSIIGANDMIFIRFETLGTETDHRIQDSVADHVGFEDLPGKIYDMIGLVDRTVMQVSPENTDVGIEIYGRDLSKLFLEDGCYFFPIEFTDGKMAFSGSAGNKNPIMNRVAASNALTYLGLYCNNSLENIFKFVIQQLSNVKIVADEMFAYYGDRKNKRYNFDQEALTSNNRRTYFTDTYRKRAEAKIQNLRNRLSLSYRDKLLEEVKVREIFGETKRFLTAIREKKVRKVAGNKTVGWKKLQYLNFKSVNEDIGDTEFMQYFYENLHHVSKEAIFDHYSIFSIFEDIDNYIDAFGTLKYKPEYKEADAPGIWQIVKLVVDEGVAGRKLVDSSISTASGSLMNLFRKSCQAPFVEYQMDTYGDMFYIMLRKAPFDKISIRSIVKGNVRTERAEEAAIRKSGKATTTTDNADKTPPKPLLINIEADSVIRESLEFSDADAVSWYQLIPRANLYDQRGFATAVFPAVYFPEYAREFGSKTMQLNHYYLPGTSVDNRNTSMANKIETQIIDDMKFMIESTAYLPFTRKGSIVIHRDRRIKVGNFIRYLPTSEIFYVEAVQHSYSVSDTSVEAFTTVQVSRGMVEQFIYGITLNQEDQSKKSGANFASYFNIIQLPEERDYVYKDVVSTVEEPQAAQPVPVKEEEPAPASASGTSYPDDKVTEAGLNENMVKLNAYPPQYKRRFIQLINAINKRGYWVKIESGFRTFEQQKKVKKDNGRNAKPGTSLHEFGRAIDITITHKISKAVASKNSTEQQWIATNIPQLANELGFQWASGDGTFHYKDGYTYVDRGHFQINSAGKPFVPVKKTAANNPAASQPSPAPPAPVQVKKVTGKVLDIEKTFSGMRVNMNVFSFFLQRRQMNPAFITGKPFVGMFLDDGRLGIDVEIKGENLSKNKPAS</sequence>